<protein>
    <recommendedName>
        <fullName evidence="3">Imelysin-like domain-containing protein</fullName>
    </recommendedName>
</protein>
<dbReference type="EMBL" id="JSVC01000004">
    <property type="protein sequence ID" value="KIC95797.1"/>
    <property type="molecule type" value="Genomic_DNA"/>
</dbReference>
<accession>A0A0C1L6M9</accession>
<evidence type="ECO:0000313" key="4">
    <source>
        <dbReference type="EMBL" id="KIC95797.1"/>
    </source>
</evidence>
<keyword evidence="2" id="KW-0732">Signal</keyword>
<dbReference type="Proteomes" id="UP000031408">
    <property type="component" value="Unassembled WGS sequence"/>
</dbReference>
<gene>
    <name evidence="4" type="ORF">OI18_03940</name>
</gene>
<dbReference type="STRING" id="1349421.OI18_03940"/>
<name>A0A0C1L6M9_9BACT</name>
<dbReference type="CDD" id="cd14659">
    <property type="entry name" value="Imelysin-like_IPPA"/>
    <property type="match status" value="1"/>
</dbReference>
<evidence type="ECO:0000256" key="2">
    <source>
        <dbReference type="ARBA" id="ARBA00022729"/>
    </source>
</evidence>
<dbReference type="InterPro" id="IPR018976">
    <property type="entry name" value="Imelysin-like"/>
</dbReference>
<dbReference type="InterPro" id="IPR034984">
    <property type="entry name" value="Imelysin-like_IPPA"/>
</dbReference>
<reference evidence="4 5" key="1">
    <citation type="submission" date="2014-11" db="EMBL/GenBank/DDBJ databases">
        <title>Genome sequence of Flavihumibacter solisilvae 3-3.</title>
        <authorList>
            <person name="Zhou G."/>
            <person name="Li M."/>
            <person name="Wang G."/>
        </authorList>
    </citation>
    <scope>NUCLEOTIDE SEQUENCE [LARGE SCALE GENOMIC DNA]</scope>
    <source>
        <strain evidence="4 5">3-3</strain>
    </source>
</reference>
<comment type="caution">
    <text evidence="4">The sequence shown here is derived from an EMBL/GenBank/DDBJ whole genome shotgun (WGS) entry which is preliminary data.</text>
</comment>
<dbReference type="GO" id="GO:0030313">
    <property type="term" value="C:cell envelope"/>
    <property type="evidence" value="ECO:0007669"/>
    <property type="project" value="UniProtKB-SubCell"/>
</dbReference>
<evidence type="ECO:0000256" key="1">
    <source>
        <dbReference type="ARBA" id="ARBA00004196"/>
    </source>
</evidence>
<evidence type="ECO:0000313" key="5">
    <source>
        <dbReference type="Proteomes" id="UP000031408"/>
    </source>
</evidence>
<comment type="subcellular location">
    <subcellularLocation>
        <location evidence="1">Cell envelope</location>
    </subcellularLocation>
</comment>
<dbReference type="Pfam" id="PF09375">
    <property type="entry name" value="Peptidase_M75"/>
    <property type="match status" value="1"/>
</dbReference>
<dbReference type="AlphaFoldDB" id="A0A0C1L6M9"/>
<dbReference type="InterPro" id="IPR038352">
    <property type="entry name" value="Imelysin_sf"/>
</dbReference>
<sequence>MLMLTVVLFFACSKSDDDPNDNNPSGTDEFKKGMLVNYADNIIIPGYTDFIAKMDLLEAAVNAFLDNPSAATRDAVKAPFKTAYLAFENVSMPYFGPAAALQLNSYVNTFPPATSKIEAGVASGTYNFTQPGISDSLQGLPALDYLLFSDNAVEKFTTDTHAANRKKYVRDVMDRIATLSGNALSQWNSSYRTTFVNSLKTDVGSSIGSIVNQLAFEMDALKGPRIGYPFGKQSNGIVFADKAEAYFSGISGDLAVANLTALKNYYTGASGDGIADYLVLLKKEQLNTDVLAQFDIAINALKAIPAPLSAAFTGSPATVEEAYKQIQKLLTLLKTDVASATGVQITYMDNDGD</sequence>
<keyword evidence="5" id="KW-1185">Reference proteome</keyword>
<dbReference type="Gene3D" id="1.20.1420.20">
    <property type="entry name" value="M75 peptidase, HXXE motif"/>
    <property type="match status" value="1"/>
</dbReference>
<organism evidence="4 5">
    <name type="scientific">Flavihumibacter solisilvae</name>
    <dbReference type="NCBI Taxonomy" id="1349421"/>
    <lineage>
        <taxon>Bacteria</taxon>
        <taxon>Pseudomonadati</taxon>
        <taxon>Bacteroidota</taxon>
        <taxon>Chitinophagia</taxon>
        <taxon>Chitinophagales</taxon>
        <taxon>Chitinophagaceae</taxon>
        <taxon>Flavihumibacter</taxon>
    </lineage>
</organism>
<proteinExistence type="predicted"/>
<evidence type="ECO:0000259" key="3">
    <source>
        <dbReference type="Pfam" id="PF09375"/>
    </source>
</evidence>
<feature type="domain" description="Imelysin-like" evidence="3">
    <location>
        <begin position="43"/>
        <end position="333"/>
    </location>
</feature>